<evidence type="ECO:0000313" key="3">
    <source>
        <dbReference type="EMBL" id="KAG6405141.1"/>
    </source>
</evidence>
<name>A0A8X8X1H1_SALSN</name>
<comment type="caution">
    <text evidence="3">The sequence shown here is derived from an EMBL/GenBank/DDBJ whole genome shotgun (WGS) entry which is preliminary data.</text>
</comment>
<organism evidence="3">
    <name type="scientific">Salvia splendens</name>
    <name type="common">Scarlet sage</name>
    <dbReference type="NCBI Taxonomy" id="180675"/>
    <lineage>
        <taxon>Eukaryota</taxon>
        <taxon>Viridiplantae</taxon>
        <taxon>Streptophyta</taxon>
        <taxon>Embryophyta</taxon>
        <taxon>Tracheophyta</taxon>
        <taxon>Spermatophyta</taxon>
        <taxon>Magnoliopsida</taxon>
        <taxon>eudicotyledons</taxon>
        <taxon>Gunneridae</taxon>
        <taxon>Pentapetalae</taxon>
        <taxon>asterids</taxon>
        <taxon>lamiids</taxon>
        <taxon>Lamiales</taxon>
        <taxon>Lamiaceae</taxon>
        <taxon>Nepetoideae</taxon>
        <taxon>Mentheae</taxon>
        <taxon>Salviinae</taxon>
        <taxon>Salvia</taxon>
        <taxon>Salvia subgen. Calosphace</taxon>
        <taxon>core Calosphace</taxon>
    </lineage>
</organism>
<sequence length="288" mass="32609">MAIQKFHDATGKMTQLYRKIIHVNLRWSIAEKVTVLRRFFRLVWESVLVCSVRMPNSRYRRLSTRRASSTSSPPPPANPLDSAATTSSRGGYDSDGNDSDLISLKISILGDCEIGKTSFVVKYVGDEEERKSLQMKGLNLMDKTLQIRGARIAFRIWDVGGDNKSLHQVPIACKDAVAILLMFDLTSRCTLNSIIGWYSEARKWNQTAIPILIGTKFDDFVQLPPDIQWAVITQARAYAKAMKATLFFSSSTHNINVNKIFKFIMAKLFNLPWDIQRNLTVGEPIIDF</sequence>
<evidence type="ECO:0008006" key="5">
    <source>
        <dbReference type="Google" id="ProtNLM"/>
    </source>
</evidence>
<dbReference type="CDD" id="cd04128">
    <property type="entry name" value="Spg1"/>
    <property type="match status" value="1"/>
</dbReference>
<dbReference type="PRINTS" id="PR00449">
    <property type="entry name" value="RASTRNSFRMNG"/>
</dbReference>
<dbReference type="Proteomes" id="UP000298416">
    <property type="component" value="Unassembled WGS sequence"/>
</dbReference>
<dbReference type="Gene3D" id="3.40.50.300">
    <property type="entry name" value="P-loop containing nucleotide triphosphate hydrolases"/>
    <property type="match status" value="1"/>
</dbReference>
<gene>
    <name evidence="3" type="ORF">SASPL_132725</name>
</gene>
<dbReference type="Pfam" id="PF00071">
    <property type="entry name" value="Ras"/>
    <property type="match status" value="1"/>
</dbReference>
<dbReference type="PANTHER" id="PTHR47978">
    <property type="match status" value="1"/>
</dbReference>
<dbReference type="InterPro" id="IPR017231">
    <property type="entry name" value="Small_GTPase_Tem1/Spg1"/>
</dbReference>
<evidence type="ECO:0000256" key="1">
    <source>
        <dbReference type="ARBA" id="ARBA00022741"/>
    </source>
</evidence>
<evidence type="ECO:0000256" key="2">
    <source>
        <dbReference type="SAM" id="MobiDB-lite"/>
    </source>
</evidence>
<dbReference type="InterPro" id="IPR001806">
    <property type="entry name" value="Small_GTPase"/>
</dbReference>
<dbReference type="AlphaFoldDB" id="A0A8X8X1H1"/>
<dbReference type="SUPFAM" id="SSF52540">
    <property type="entry name" value="P-loop containing nucleoside triphosphate hydrolases"/>
    <property type="match status" value="1"/>
</dbReference>
<dbReference type="EMBL" id="PNBA02000012">
    <property type="protein sequence ID" value="KAG6405141.1"/>
    <property type="molecule type" value="Genomic_DNA"/>
</dbReference>
<accession>A0A8X8X1H1</accession>
<protein>
    <recommendedName>
        <fullName evidence="5">Septum-promoting GTP-binding protein 1</fullName>
    </recommendedName>
</protein>
<dbReference type="OrthoDB" id="6585768at2759"/>
<dbReference type="SMART" id="SM00174">
    <property type="entry name" value="RHO"/>
    <property type="match status" value="1"/>
</dbReference>
<proteinExistence type="predicted"/>
<dbReference type="GO" id="GO:0003924">
    <property type="term" value="F:GTPase activity"/>
    <property type="evidence" value="ECO:0007669"/>
    <property type="project" value="InterPro"/>
</dbReference>
<keyword evidence="4" id="KW-1185">Reference proteome</keyword>
<reference evidence="3" key="1">
    <citation type="submission" date="2018-01" db="EMBL/GenBank/DDBJ databases">
        <authorList>
            <person name="Mao J.F."/>
        </authorList>
    </citation>
    <scope>NUCLEOTIDE SEQUENCE</scope>
    <source>
        <strain evidence="3">Huo1</strain>
        <tissue evidence="3">Leaf</tissue>
    </source>
</reference>
<dbReference type="GO" id="GO:0005525">
    <property type="term" value="F:GTP binding"/>
    <property type="evidence" value="ECO:0007669"/>
    <property type="project" value="InterPro"/>
</dbReference>
<dbReference type="PIRSF" id="PIRSF037527">
    <property type="entry name" value="Small_GTPase_Tem1"/>
    <property type="match status" value="1"/>
</dbReference>
<dbReference type="InterPro" id="IPR027417">
    <property type="entry name" value="P-loop_NTPase"/>
</dbReference>
<reference evidence="3" key="2">
    <citation type="submission" date="2020-08" db="EMBL/GenBank/DDBJ databases">
        <title>Plant Genome Project.</title>
        <authorList>
            <person name="Zhang R.-G."/>
        </authorList>
    </citation>
    <scope>NUCLEOTIDE SEQUENCE</scope>
    <source>
        <strain evidence="3">Huo1</strain>
        <tissue evidence="3">Leaf</tissue>
    </source>
</reference>
<feature type="region of interest" description="Disordered" evidence="2">
    <location>
        <begin position="61"/>
        <end position="94"/>
    </location>
</feature>
<dbReference type="PROSITE" id="PS51419">
    <property type="entry name" value="RAB"/>
    <property type="match status" value="1"/>
</dbReference>
<dbReference type="FunFam" id="3.40.50.300:FF:000927">
    <property type="entry name" value="Septum-promoting GTP-binding protein 1"/>
    <property type="match status" value="1"/>
</dbReference>
<dbReference type="SMART" id="SM00175">
    <property type="entry name" value="RAB"/>
    <property type="match status" value="1"/>
</dbReference>
<keyword evidence="1" id="KW-0547">Nucleotide-binding</keyword>
<evidence type="ECO:0000313" key="4">
    <source>
        <dbReference type="Proteomes" id="UP000298416"/>
    </source>
</evidence>